<keyword evidence="3" id="KW-1185">Reference proteome</keyword>
<name>A0ABQ4FAA5_9ACTN</name>
<feature type="compositionally biased region" description="Low complexity" evidence="1">
    <location>
        <begin position="1"/>
        <end position="15"/>
    </location>
</feature>
<proteinExistence type="predicted"/>
<gene>
    <name evidence="2" type="ORF">Mam01_19180</name>
</gene>
<evidence type="ECO:0000256" key="1">
    <source>
        <dbReference type="SAM" id="MobiDB-lite"/>
    </source>
</evidence>
<organism evidence="2 3">
    <name type="scientific">Microbispora amethystogenes</name>
    <dbReference type="NCBI Taxonomy" id="1427754"/>
    <lineage>
        <taxon>Bacteria</taxon>
        <taxon>Bacillati</taxon>
        <taxon>Actinomycetota</taxon>
        <taxon>Actinomycetes</taxon>
        <taxon>Streptosporangiales</taxon>
        <taxon>Streptosporangiaceae</taxon>
        <taxon>Microbispora</taxon>
    </lineage>
</organism>
<evidence type="ECO:0000313" key="2">
    <source>
        <dbReference type="EMBL" id="GIH31754.1"/>
    </source>
</evidence>
<evidence type="ECO:0000313" key="3">
    <source>
        <dbReference type="Proteomes" id="UP000651728"/>
    </source>
</evidence>
<sequence>MDSSTSPASPTRRSTLVSTREGATIATRSIRTGRRASRQAGCGPDGCGSAGYGSAGFEAAGFEAAGFEAAGFEAAGFEAARRGSAGFEAARFEVAGRGRPAPEED</sequence>
<feature type="region of interest" description="Disordered" evidence="1">
    <location>
        <begin position="1"/>
        <end position="47"/>
    </location>
</feature>
<protein>
    <submittedName>
        <fullName evidence="2">Uncharacterized protein</fullName>
    </submittedName>
</protein>
<dbReference type="EMBL" id="BOOB01000013">
    <property type="protein sequence ID" value="GIH31754.1"/>
    <property type="molecule type" value="Genomic_DNA"/>
</dbReference>
<dbReference type="Proteomes" id="UP000651728">
    <property type="component" value="Unassembled WGS sequence"/>
</dbReference>
<comment type="caution">
    <text evidence="2">The sequence shown here is derived from an EMBL/GenBank/DDBJ whole genome shotgun (WGS) entry which is preliminary data.</text>
</comment>
<accession>A0ABQ4FAA5</accession>
<reference evidence="2 3" key="1">
    <citation type="submission" date="2021-01" db="EMBL/GenBank/DDBJ databases">
        <title>Whole genome shotgun sequence of Microbispora amethystogenes NBRC 101907.</title>
        <authorList>
            <person name="Komaki H."/>
            <person name="Tamura T."/>
        </authorList>
    </citation>
    <scope>NUCLEOTIDE SEQUENCE [LARGE SCALE GENOMIC DNA]</scope>
    <source>
        <strain evidence="2 3">NBRC 101907</strain>
    </source>
</reference>